<gene>
    <name evidence="1" type="ORF">KME07_22865</name>
</gene>
<protein>
    <submittedName>
        <fullName evidence="1">Uncharacterized protein</fullName>
    </submittedName>
</protein>
<organism evidence="1 2">
    <name type="scientific">Pegethrix bostrychoides GSE-TBD4-15B</name>
    <dbReference type="NCBI Taxonomy" id="2839662"/>
    <lineage>
        <taxon>Bacteria</taxon>
        <taxon>Bacillati</taxon>
        <taxon>Cyanobacteriota</taxon>
        <taxon>Cyanophyceae</taxon>
        <taxon>Oculatellales</taxon>
        <taxon>Oculatellaceae</taxon>
        <taxon>Pegethrix</taxon>
    </lineage>
</organism>
<dbReference type="AlphaFoldDB" id="A0A951PGP6"/>
<name>A0A951PGP6_9CYAN</name>
<dbReference type="EMBL" id="JAHHHV010000086">
    <property type="protein sequence ID" value="MBW4468279.1"/>
    <property type="molecule type" value="Genomic_DNA"/>
</dbReference>
<evidence type="ECO:0000313" key="2">
    <source>
        <dbReference type="Proteomes" id="UP000707356"/>
    </source>
</evidence>
<reference evidence="1" key="1">
    <citation type="submission" date="2021-05" db="EMBL/GenBank/DDBJ databases">
        <authorList>
            <person name="Pietrasiak N."/>
            <person name="Ward R."/>
            <person name="Stajich J.E."/>
            <person name="Kurbessoian T."/>
        </authorList>
    </citation>
    <scope>NUCLEOTIDE SEQUENCE</scope>
    <source>
        <strain evidence="1">GSE-TBD4-15B</strain>
    </source>
</reference>
<accession>A0A951PGP6</accession>
<proteinExistence type="predicted"/>
<dbReference type="Proteomes" id="UP000707356">
    <property type="component" value="Unassembled WGS sequence"/>
</dbReference>
<comment type="caution">
    <text evidence="1">The sequence shown here is derived from an EMBL/GenBank/DDBJ whole genome shotgun (WGS) entry which is preliminary data.</text>
</comment>
<reference evidence="1" key="2">
    <citation type="journal article" date="2022" name="Microbiol. Resour. Announc.">
        <title>Metagenome Sequencing to Explore Phylogenomics of Terrestrial Cyanobacteria.</title>
        <authorList>
            <person name="Ward R.D."/>
            <person name="Stajich J.E."/>
            <person name="Johansen J.R."/>
            <person name="Huntemann M."/>
            <person name="Clum A."/>
            <person name="Foster B."/>
            <person name="Foster B."/>
            <person name="Roux S."/>
            <person name="Palaniappan K."/>
            <person name="Varghese N."/>
            <person name="Mukherjee S."/>
            <person name="Reddy T.B.K."/>
            <person name="Daum C."/>
            <person name="Copeland A."/>
            <person name="Chen I.A."/>
            <person name="Ivanova N.N."/>
            <person name="Kyrpides N.C."/>
            <person name="Shapiro N."/>
            <person name="Eloe-Fadrosh E.A."/>
            <person name="Pietrasiak N."/>
        </authorList>
    </citation>
    <scope>NUCLEOTIDE SEQUENCE</scope>
    <source>
        <strain evidence="1">GSE-TBD4-15B</strain>
    </source>
</reference>
<evidence type="ECO:0000313" key="1">
    <source>
        <dbReference type="EMBL" id="MBW4468279.1"/>
    </source>
</evidence>
<sequence length="154" mass="17710">MRKNWQLRNPVTCLKDQASSSLALAHSRVSQLKLVRTAPGRSYDYIDELSRERSHSFAFRLDQTRKVSIDLANERDPGLFGELLRSRNIEVTLWSESGQKQALFSVAPGDRDRETVTLASGRYLLELKTHTHQKIDYALKLMPMKWLLLGYFAS</sequence>